<dbReference type="GO" id="GO:0030425">
    <property type="term" value="C:dendrite"/>
    <property type="evidence" value="ECO:0007669"/>
    <property type="project" value="UniProtKB-SubCell"/>
</dbReference>
<dbReference type="GO" id="GO:0000184">
    <property type="term" value="P:nuclear-transcribed mRNA catabolic process, nonsense-mediated decay"/>
    <property type="evidence" value="ECO:0007669"/>
    <property type="project" value="UniProtKB-KW"/>
</dbReference>
<dbReference type="EnsemblMetazoa" id="GPAI037966-RA">
    <property type="protein sequence ID" value="GPAI037966-PA"/>
    <property type="gene ID" value="GPAI037966"/>
</dbReference>
<feature type="compositionally biased region" description="Polar residues" evidence="18">
    <location>
        <begin position="383"/>
        <end position="395"/>
    </location>
</feature>
<dbReference type="GO" id="GO:0006417">
    <property type="term" value="P:regulation of translation"/>
    <property type="evidence" value="ECO:0007669"/>
    <property type="project" value="UniProtKB-KW"/>
</dbReference>
<organism evidence="20 21">
    <name type="scientific">Glossina pallidipes</name>
    <name type="common">Tsetse fly</name>
    <dbReference type="NCBI Taxonomy" id="7398"/>
    <lineage>
        <taxon>Eukaryota</taxon>
        <taxon>Metazoa</taxon>
        <taxon>Ecdysozoa</taxon>
        <taxon>Arthropoda</taxon>
        <taxon>Hexapoda</taxon>
        <taxon>Insecta</taxon>
        <taxon>Pterygota</taxon>
        <taxon>Neoptera</taxon>
        <taxon>Endopterygota</taxon>
        <taxon>Diptera</taxon>
        <taxon>Brachycera</taxon>
        <taxon>Muscomorpha</taxon>
        <taxon>Hippoboscoidea</taxon>
        <taxon>Glossinidae</taxon>
        <taxon>Glossina</taxon>
    </lineage>
</organism>
<feature type="compositionally biased region" description="Low complexity" evidence="18">
    <location>
        <begin position="366"/>
        <end position="381"/>
    </location>
</feature>
<feature type="domain" description="Btz" evidence="19">
    <location>
        <begin position="90"/>
        <end position="235"/>
    </location>
</feature>
<dbReference type="PANTHER" id="PTHR13434:SF0">
    <property type="entry name" value="PROTEIN CASC3"/>
    <property type="match status" value="1"/>
</dbReference>
<dbReference type="GO" id="GO:0006397">
    <property type="term" value="P:mRNA processing"/>
    <property type="evidence" value="ECO:0007669"/>
    <property type="project" value="UniProtKB-KW"/>
</dbReference>
<reference evidence="20" key="2">
    <citation type="submission" date="2020-05" db="UniProtKB">
        <authorList>
            <consortium name="EnsemblMetazoa"/>
        </authorList>
    </citation>
    <scope>IDENTIFICATION</scope>
    <source>
        <strain evidence="20">IAEA</strain>
    </source>
</reference>
<dbReference type="GO" id="GO:0010494">
    <property type="term" value="C:cytoplasmic stress granule"/>
    <property type="evidence" value="ECO:0007669"/>
    <property type="project" value="UniProtKB-SubCell"/>
</dbReference>
<evidence type="ECO:0000313" key="20">
    <source>
        <dbReference type="EnsemblMetazoa" id="GPAI037966-PA"/>
    </source>
</evidence>
<feature type="compositionally biased region" description="Low complexity" evidence="18">
    <location>
        <begin position="396"/>
        <end position="407"/>
    </location>
</feature>
<evidence type="ECO:0000256" key="3">
    <source>
        <dbReference type="ARBA" id="ARBA00004324"/>
    </source>
</evidence>
<evidence type="ECO:0000313" key="21">
    <source>
        <dbReference type="Proteomes" id="UP000092445"/>
    </source>
</evidence>
<feature type="compositionally biased region" description="Acidic residues" evidence="18">
    <location>
        <begin position="66"/>
        <end position="105"/>
    </location>
</feature>
<feature type="compositionally biased region" description="Basic and acidic residues" evidence="18">
    <location>
        <begin position="106"/>
        <end position="126"/>
    </location>
</feature>
<evidence type="ECO:0000256" key="16">
    <source>
        <dbReference type="ARBA" id="ARBA00023242"/>
    </source>
</evidence>
<evidence type="ECO:0000256" key="10">
    <source>
        <dbReference type="ARBA" id="ARBA00022728"/>
    </source>
</evidence>
<evidence type="ECO:0000256" key="1">
    <source>
        <dbReference type="ARBA" id="ARBA00004210"/>
    </source>
</evidence>
<keyword evidence="11" id="KW-0509">mRNA transport</keyword>
<evidence type="ECO:0000256" key="11">
    <source>
        <dbReference type="ARBA" id="ARBA00022816"/>
    </source>
</evidence>
<feature type="compositionally biased region" description="Polar residues" evidence="18">
    <location>
        <begin position="177"/>
        <end position="187"/>
    </location>
</feature>
<dbReference type="GO" id="GO:0048471">
    <property type="term" value="C:perinuclear region of cytoplasm"/>
    <property type="evidence" value="ECO:0007669"/>
    <property type="project" value="UniProtKB-SubCell"/>
</dbReference>
<dbReference type="AlphaFoldDB" id="A0A1B0A8V8"/>
<feature type="compositionally biased region" description="Polar residues" evidence="18">
    <location>
        <begin position="686"/>
        <end position="698"/>
    </location>
</feature>
<evidence type="ECO:0000256" key="8">
    <source>
        <dbReference type="ARBA" id="ARBA00022490"/>
    </source>
</evidence>
<keyword evidence="12" id="KW-0810">Translation regulation</keyword>
<comment type="similarity">
    <text evidence="5">Belongs to the CASC3 family.</text>
</comment>
<evidence type="ECO:0000256" key="5">
    <source>
        <dbReference type="ARBA" id="ARBA00009548"/>
    </source>
</evidence>
<keyword evidence="10" id="KW-0747">Spliceosome</keyword>
<evidence type="ECO:0000256" key="14">
    <source>
        <dbReference type="ARBA" id="ARBA00023161"/>
    </source>
</evidence>
<keyword evidence="15" id="KW-0508">mRNA splicing</keyword>
<evidence type="ECO:0000256" key="7">
    <source>
        <dbReference type="ARBA" id="ARBA00022448"/>
    </source>
</evidence>
<feature type="compositionally biased region" description="Low complexity" evidence="18">
    <location>
        <begin position="660"/>
        <end position="685"/>
    </location>
</feature>
<dbReference type="GO" id="GO:0003729">
    <property type="term" value="F:mRNA binding"/>
    <property type="evidence" value="ECO:0007669"/>
    <property type="project" value="InterPro"/>
</dbReference>
<dbReference type="Pfam" id="PF09405">
    <property type="entry name" value="Btz"/>
    <property type="match status" value="1"/>
</dbReference>
<evidence type="ECO:0000256" key="17">
    <source>
        <dbReference type="ARBA" id="ARBA00023273"/>
    </source>
</evidence>
<comment type="subcellular location">
    <subcellularLocation>
        <location evidence="2">Cell projection</location>
        <location evidence="2">Dendrite</location>
    </subcellularLocation>
    <subcellularLocation>
        <location evidence="1">Cytoplasm</location>
        <location evidence="1">Stress granule</location>
    </subcellularLocation>
    <subcellularLocation>
        <location evidence="4">Cytoplasm</location>
        <location evidence="4">Perinuclear region</location>
    </subcellularLocation>
    <subcellularLocation>
        <location evidence="3">Nucleus speckle</location>
    </subcellularLocation>
</comment>
<evidence type="ECO:0000256" key="18">
    <source>
        <dbReference type="SAM" id="MobiDB-lite"/>
    </source>
</evidence>
<evidence type="ECO:0000256" key="12">
    <source>
        <dbReference type="ARBA" id="ARBA00022845"/>
    </source>
</evidence>
<dbReference type="GO" id="GO:0051028">
    <property type="term" value="P:mRNA transport"/>
    <property type="evidence" value="ECO:0007669"/>
    <property type="project" value="UniProtKB-KW"/>
</dbReference>
<keyword evidence="21" id="KW-1185">Reference proteome</keyword>
<evidence type="ECO:0000256" key="13">
    <source>
        <dbReference type="ARBA" id="ARBA00022884"/>
    </source>
</evidence>
<dbReference type="GO" id="GO:0005681">
    <property type="term" value="C:spliceosomal complex"/>
    <property type="evidence" value="ECO:0007669"/>
    <property type="project" value="UniProtKB-KW"/>
</dbReference>
<dbReference type="Proteomes" id="UP000092445">
    <property type="component" value="Unassembled WGS sequence"/>
</dbReference>
<keyword evidence="7" id="KW-0813">Transport</keyword>
<evidence type="ECO:0000256" key="2">
    <source>
        <dbReference type="ARBA" id="ARBA00004279"/>
    </source>
</evidence>
<proteinExistence type="inferred from homology"/>
<keyword evidence="9" id="KW-0507">mRNA processing</keyword>
<keyword evidence="13" id="KW-0694">RNA-binding</keyword>
<name>A0A1B0A8V8_GLOPL</name>
<dbReference type="STRING" id="7398.A0A1B0A8V8"/>
<feature type="compositionally biased region" description="Basic and acidic residues" evidence="18">
    <location>
        <begin position="294"/>
        <end position="316"/>
    </location>
</feature>
<reference evidence="21" key="1">
    <citation type="submission" date="2014-03" db="EMBL/GenBank/DDBJ databases">
        <authorList>
            <person name="Aksoy S."/>
            <person name="Warren W."/>
            <person name="Wilson R.K."/>
        </authorList>
    </citation>
    <scope>NUCLEOTIDE SEQUENCE [LARGE SCALE GENOMIC DNA]</scope>
    <source>
        <strain evidence="21">IAEA</strain>
    </source>
</reference>
<keyword evidence="8" id="KW-0963">Cytoplasm</keyword>
<feature type="compositionally biased region" description="Basic and acidic residues" evidence="18">
    <location>
        <begin position="203"/>
        <end position="220"/>
    </location>
</feature>
<feature type="region of interest" description="Disordered" evidence="18">
    <location>
        <begin position="750"/>
        <end position="801"/>
    </location>
</feature>
<protein>
    <recommendedName>
        <fullName evidence="6">Protein CASC3</fullName>
    </recommendedName>
</protein>
<feature type="region of interest" description="Disordered" evidence="18">
    <location>
        <begin position="822"/>
        <end position="890"/>
    </location>
</feature>
<feature type="region of interest" description="Disordered" evidence="18">
    <location>
        <begin position="660"/>
        <end position="698"/>
    </location>
</feature>
<dbReference type="InterPro" id="IPR028544">
    <property type="entry name" value="CASC3"/>
</dbReference>
<accession>A0A1B0A8V8</accession>
<feature type="compositionally biased region" description="Basic and acidic residues" evidence="18">
    <location>
        <begin position="325"/>
        <end position="342"/>
    </location>
</feature>
<evidence type="ECO:0000256" key="6">
    <source>
        <dbReference type="ARBA" id="ARBA00019964"/>
    </source>
</evidence>
<dbReference type="InterPro" id="IPR018545">
    <property type="entry name" value="Btz_dom"/>
</dbReference>
<evidence type="ECO:0000256" key="15">
    <source>
        <dbReference type="ARBA" id="ARBA00023187"/>
    </source>
</evidence>
<feature type="region of interest" description="Disordered" evidence="18">
    <location>
        <begin position="22"/>
        <end position="408"/>
    </location>
</feature>
<evidence type="ECO:0000259" key="19">
    <source>
        <dbReference type="SMART" id="SM01044"/>
    </source>
</evidence>
<evidence type="ECO:0000256" key="9">
    <source>
        <dbReference type="ARBA" id="ARBA00022664"/>
    </source>
</evidence>
<feature type="compositionally biased region" description="Low complexity" evidence="18">
    <location>
        <begin position="846"/>
        <end position="890"/>
    </location>
</feature>
<dbReference type="GO" id="GO:0008380">
    <property type="term" value="P:RNA splicing"/>
    <property type="evidence" value="ECO:0007669"/>
    <property type="project" value="UniProtKB-KW"/>
</dbReference>
<dbReference type="GO" id="GO:0016607">
    <property type="term" value="C:nuclear speck"/>
    <property type="evidence" value="ECO:0007669"/>
    <property type="project" value="UniProtKB-SubCell"/>
</dbReference>
<dbReference type="GO" id="GO:0035145">
    <property type="term" value="C:exon-exon junction complex"/>
    <property type="evidence" value="ECO:0007669"/>
    <property type="project" value="InterPro"/>
</dbReference>
<keyword evidence="17" id="KW-0966">Cell projection</keyword>
<dbReference type="PANTHER" id="PTHR13434">
    <property type="entry name" value="PROTEIN CASC3"/>
    <property type="match status" value="1"/>
</dbReference>
<dbReference type="VEuPathDB" id="VectorBase:GPAI037966"/>
<keyword evidence="14" id="KW-0866">Nonsense-mediated mRNA decay</keyword>
<evidence type="ECO:0000256" key="4">
    <source>
        <dbReference type="ARBA" id="ARBA00004556"/>
    </source>
</evidence>
<sequence>MAEVEKISAAIVKTTLVTAESLVTSGGDGKGVDIIKGNSGLPTSVELEPSPVQEKSSNSHPHDSEYDTASDLEGDEEYDDEDEIDDSLTEDDTDSDENDDVVDLDEASRVQDKEGEAQKKVDEDRSNPQYIPKRGTFYEHDDRTAEGEVENISTDSQQGAEGCASGTAPSAVGSGGSKSIQSPTISAASKAMKNWQPASTVDRWSHDRFDPKEQAPKSRSELVSAYGYDIRTEDAPPKARRRRRYGRGPNKYSRNWEDESAYLKTNNKERRPPKPTDFPALNEKSSKSRKSRRPREEKENRVERRRKEGKFEKMEKPSIAGHRANHSDDNKERMEDRFDNKHKNNFRGQSGRQVPMEFKQKQRKPNQNNVQQAPVVNNFNNRLDLSNQREPSSSNTHQQQHTQQQHQNILKHGQTVNKHQPNQSQQHTDVYNNNSNANVVNKKIHEHSYQTMQVSQQEQHQQAQPIFNQLNRQTVQIPNKTSTTLNLSQRLQLVQNRNDPSHVGSVQMHALATQNQHQQQQSHILNSQQPSSLMMGTQQAQTVTQEQRGPPKRYSSLRRSQHEAQHIAEQHQLQQLHMQTQQPQPQLILPDQHMLQANLMQLYHQENIQAQMQALQVSQSSAGAKQPSYATVPTPNAYPAAAPAPTAYYVTSPDAYSAATTSAQTSQSGPYGQQQQPPNFLPQNQTSGAASLAPTQTSAAPYGSGAGVGVIPQSGAATGTPTNYQNYNTVGGTTYFVPPPAQAAARQVVLPQRRPTNAIPILPPTDKTKPPAPQQQQRSNESKEDSKIPATITVSQGLAPPIGSAENIDRIIDNMFVQRPAFQPPTTTVSSIATPSKMSSNETLTDSSNISISDNNSQNNEKFSNNLANENISKSNSVESSTNNTVVPQE</sequence>
<keyword evidence="16" id="KW-0539">Nucleus</keyword>
<feature type="compositionally biased region" description="Polar residues" evidence="18">
    <location>
        <begin position="824"/>
        <end position="845"/>
    </location>
</feature>
<feature type="compositionally biased region" description="Basic and acidic residues" evidence="18">
    <location>
        <begin position="136"/>
        <end position="146"/>
    </location>
</feature>
<dbReference type="SMART" id="SM01044">
    <property type="entry name" value="Btz"/>
    <property type="match status" value="1"/>
</dbReference>